<dbReference type="GO" id="GO:0004519">
    <property type="term" value="F:endonuclease activity"/>
    <property type="evidence" value="ECO:0007669"/>
    <property type="project" value="UniProtKB-KW"/>
</dbReference>
<dbReference type="PANTHER" id="PTHR38590">
    <property type="entry name" value="BLL0828 PROTEIN"/>
    <property type="match status" value="1"/>
</dbReference>
<dbReference type="AlphaFoldDB" id="A0A329U664"/>
<evidence type="ECO:0000259" key="1">
    <source>
        <dbReference type="Pfam" id="PF04480"/>
    </source>
</evidence>
<dbReference type="Pfam" id="PF04480">
    <property type="entry name" value="DUF559"/>
    <property type="match status" value="1"/>
</dbReference>
<dbReference type="EMBL" id="PRLD01000010">
    <property type="protein sequence ID" value="RAW56576.1"/>
    <property type="molecule type" value="Genomic_DNA"/>
</dbReference>
<reference evidence="2 3" key="1">
    <citation type="submission" date="2018-02" db="EMBL/GenBank/DDBJ databases">
        <title>Complete genome sequencing of Faecalibacterium prausnitzii strains isolated from the human gut.</title>
        <authorList>
            <person name="Fitzgerald B.C."/>
            <person name="Shkoporov A.N."/>
            <person name="Ross P.R."/>
            <person name="Hill C."/>
        </authorList>
    </citation>
    <scope>NUCLEOTIDE SEQUENCE [LARGE SCALE GENOMIC DNA]</scope>
    <source>
        <strain evidence="2 3">APC923/51-1</strain>
    </source>
</reference>
<dbReference type="PANTHER" id="PTHR38590:SF1">
    <property type="entry name" value="BLL0828 PROTEIN"/>
    <property type="match status" value="1"/>
</dbReference>
<accession>A0A329U664</accession>
<dbReference type="InterPro" id="IPR011335">
    <property type="entry name" value="Restrct_endonuc-II-like"/>
</dbReference>
<feature type="domain" description="DUF559" evidence="1">
    <location>
        <begin position="14"/>
        <end position="117"/>
    </location>
</feature>
<keyword evidence="2" id="KW-0255">Endonuclease</keyword>
<sequence length="123" mass="14516">MKHITVNKNYKMLGTARTLRRNLTPQEHRLWYVFLRDYPVKIYKQRIIESFVVDFYCAQARLVIELDGSQHYTEQGKAYDAERSAVLEQYGLLVLRFANNDVDNHFNAVCTQIDNTIQSRLQS</sequence>
<dbReference type="InterPro" id="IPR007569">
    <property type="entry name" value="DUF559"/>
</dbReference>
<protein>
    <submittedName>
        <fullName evidence="2">Endonuclease</fullName>
    </submittedName>
</protein>
<proteinExistence type="predicted"/>
<evidence type="ECO:0000313" key="3">
    <source>
        <dbReference type="Proteomes" id="UP000251281"/>
    </source>
</evidence>
<evidence type="ECO:0000313" key="2">
    <source>
        <dbReference type="EMBL" id="RAW56576.1"/>
    </source>
</evidence>
<dbReference type="InterPro" id="IPR047216">
    <property type="entry name" value="Endonuclease_DUF559_bact"/>
</dbReference>
<organism evidence="2 3">
    <name type="scientific">Faecalibacterium prausnitzii</name>
    <dbReference type="NCBI Taxonomy" id="853"/>
    <lineage>
        <taxon>Bacteria</taxon>
        <taxon>Bacillati</taxon>
        <taxon>Bacillota</taxon>
        <taxon>Clostridia</taxon>
        <taxon>Eubacteriales</taxon>
        <taxon>Oscillospiraceae</taxon>
        <taxon>Faecalibacterium</taxon>
    </lineage>
</organism>
<comment type="caution">
    <text evidence="2">The sequence shown here is derived from an EMBL/GenBank/DDBJ whole genome shotgun (WGS) entry which is preliminary data.</text>
</comment>
<dbReference type="Proteomes" id="UP000251281">
    <property type="component" value="Unassembled WGS sequence"/>
</dbReference>
<dbReference type="RefSeq" id="WP_112091405.1">
    <property type="nucleotide sequence ID" value="NZ_JAHQYW010000005.1"/>
</dbReference>
<keyword evidence="2" id="KW-0540">Nuclease</keyword>
<dbReference type="SUPFAM" id="SSF52980">
    <property type="entry name" value="Restriction endonuclease-like"/>
    <property type="match status" value="1"/>
</dbReference>
<dbReference type="CDD" id="cd01038">
    <property type="entry name" value="Endonuclease_DUF559"/>
    <property type="match status" value="1"/>
</dbReference>
<name>A0A329U664_9FIRM</name>
<keyword evidence="2" id="KW-0378">Hydrolase</keyword>
<dbReference type="Gene3D" id="3.40.960.10">
    <property type="entry name" value="VSR Endonuclease"/>
    <property type="match status" value="1"/>
</dbReference>
<gene>
    <name evidence="2" type="ORF">C4N24_10710</name>
</gene>